<dbReference type="Pfam" id="PF02604">
    <property type="entry name" value="PhdYeFM_antitox"/>
    <property type="match status" value="1"/>
</dbReference>
<dbReference type="InterPro" id="IPR036165">
    <property type="entry name" value="YefM-like_sf"/>
</dbReference>
<evidence type="ECO:0000256" key="1">
    <source>
        <dbReference type="ARBA" id="ARBA00009981"/>
    </source>
</evidence>
<organism evidence="4">
    <name type="scientific">mine drainage metagenome</name>
    <dbReference type="NCBI Taxonomy" id="410659"/>
    <lineage>
        <taxon>unclassified sequences</taxon>
        <taxon>metagenomes</taxon>
        <taxon>ecological metagenomes</taxon>
    </lineage>
</organism>
<comment type="caution">
    <text evidence="4">The sequence shown here is derived from an EMBL/GenBank/DDBJ whole genome shotgun (WGS) entry which is preliminary data.</text>
</comment>
<accession>T0YVE3</accession>
<dbReference type="InterPro" id="IPR006442">
    <property type="entry name" value="Antitoxin_Phd/YefM"/>
</dbReference>
<comment type="similarity">
    <text evidence="1">Belongs to the phD/YefM antitoxin family.</text>
</comment>
<dbReference type="EMBL" id="AUZY01012557">
    <property type="protein sequence ID" value="EQD29517.1"/>
    <property type="molecule type" value="Genomic_DNA"/>
</dbReference>
<dbReference type="EMBL" id="AUZZ01010946">
    <property type="protein sequence ID" value="EQD28165.1"/>
    <property type="molecule type" value="Genomic_DNA"/>
</dbReference>
<sequence length="78" mass="8592">MKNVSVAQAKAQLSALIEQVADGTSVRITRRGKPIARITPLVPLRKRVDAAALRALVASMPPARKPVREMVLRMRDSY</sequence>
<dbReference type="EMBL" id="AUZX01013309">
    <property type="protein sequence ID" value="EQD35917.1"/>
    <property type="molecule type" value="Genomic_DNA"/>
</dbReference>
<proteinExistence type="inferred from homology"/>
<protein>
    <submittedName>
        <fullName evidence="4">Prevent-host-death family protein</fullName>
    </submittedName>
</protein>
<evidence type="ECO:0000313" key="4">
    <source>
        <dbReference type="EMBL" id="EQD35917.1"/>
    </source>
</evidence>
<evidence type="ECO:0000313" key="2">
    <source>
        <dbReference type="EMBL" id="EQD28165.1"/>
    </source>
</evidence>
<gene>
    <name evidence="4" type="ORF">B1A_18063</name>
    <name evidence="3" type="ORF">B1B_18732</name>
    <name evidence="2" type="ORF">B2A_15042</name>
</gene>
<dbReference type="AlphaFoldDB" id="T0YVE3"/>
<reference evidence="4" key="1">
    <citation type="submission" date="2013-08" db="EMBL/GenBank/DDBJ databases">
        <authorList>
            <person name="Mendez C."/>
            <person name="Richter M."/>
            <person name="Ferrer M."/>
            <person name="Sanchez J."/>
        </authorList>
    </citation>
    <scope>NUCLEOTIDE SEQUENCE</scope>
</reference>
<name>T0YVE3_9ZZZZ</name>
<reference evidence="4" key="2">
    <citation type="journal article" date="2014" name="ISME J.">
        <title>Microbial stratification in low pH oxic and suboxic macroscopic growths along an acid mine drainage.</title>
        <authorList>
            <person name="Mendez-Garcia C."/>
            <person name="Mesa V."/>
            <person name="Sprenger R.R."/>
            <person name="Richter M."/>
            <person name="Diez M.S."/>
            <person name="Solano J."/>
            <person name="Bargiela R."/>
            <person name="Golyshina O.V."/>
            <person name="Manteca A."/>
            <person name="Ramos J.L."/>
            <person name="Gallego J.R."/>
            <person name="Llorente I."/>
            <person name="Martins Dos Santos V.A."/>
            <person name="Jensen O.N."/>
            <person name="Pelaez A.I."/>
            <person name="Sanchez J."/>
            <person name="Ferrer M."/>
        </authorList>
    </citation>
    <scope>NUCLEOTIDE SEQUENCE</scope>
</reference>
<dbReference type="NCBIfam" id="TIGR01552">
    <property type="entry name" value="phd_fam"/>
    <property type="match status" value="1"/>
</dbReference>
<dbReference type="SUPFAM" id="SSF143120">
    <property type="entry name" value="YefM-like"/>
    <property type="match status" value="1"/>
</dbReference>
<dbReference type="Gene3D" id="3.40.1620.10">
    <property type="entry name" value="YefM-like domain"/>
    <property type="match status" value="1"/>
</dbReference>
<evidence type="ECO:0000313" key="3">
    <source>
        <dbReference type="EMBL" id="EQD29517.1"/>
    </source>
</evidence>